<dbReference type="CDD" id="cd02248">
    <property type="entry name" value="Peptidase_C1A"/>
    <property type="match status" value="1"/>
</dbReference>
<feature type="domain" description="Peptidase C1A papain C-terminal" evidence="4">
    <location>
        <begin position="128"/>
        <end position="344"/>
    </location>
</feature>
<dbReference type="GO" id="GO:0006508">
    <property type="term" value="P:proteolysis"/>
    <property type="evidence" value="ECO:0007669"/>
    <property type="project" value="InterPro"/>
</dbReference>
<dbReference type="FunFam" id="3.90.70.10:FF:000039">
    <property type="entry name" value="Cysteine proteinase 2, putative"/>
    <property type="match status" value="1"/>
</dbReference>
<evidence type="ECO:0000313" key="7">
    <source>
        <dbReference type="Proteomes" id="UP000785679"/>
    </source>
</evidence>
<dbReference type="PRINTS" id="PR00705">
    <property type="entry name" value="PAPAIN"/>
</dbReference>
<dbReference type="PROSITE" id="PS00640">
    <property type="entry name" value="THIOL_PROTEASE_ASN"/>
    <property type="match status" value="1"/>
</dbReference>
<proteinExistence type="inferred from homology"/>
<reference evidence="6" key="1">
    <citation type="submission" date="2019-06" db="EMBL/GenBank/DDBJ databases">
        <authorList>
            <person name="Zheng W."/>
        </authorList>
    </citation>
    <scope>NUCLEOTIDE SEQUENCE</scope>
    <source>
        <strain evidence="6">QDHG01</strain>
    </source>
</reference>
<dbReference type="Gene3D" id="3.90.70.10">
    <property type="entry name" value="Cysteine proteinases"/>
    <property type="match status" value="1"/>
</dbReference>
<dbReference type="Pfam" id="PF00112">
    <property type="entry name" value="Peptidase_C1"/>
    <property type="match status" value="1"/>
</dbReference>
<dbReference type="Pfam" id="PF08246">
    <property type="entry name" value="Inhibitor_I29"/>
    <property type="match status" value="1"/>
</dbReference>
<keyword evidence="3" id="KW-1015">Disulfide bond</keyword>
<dbReference type="InterPro" id="IPR000668">
    <property type="entry name" value="Peptidase_C1A_C"/>
</dbReference>
<comment type="caution">
    <text evidence="6">The sequence shown here is derived from an EMBL/GenBank/DDBJ whole genome shotgun (WGS) entry which is preliminary data.</text>
</comment>
<dbReference type="PROSITE" id="PS00639">
    <property type="entry name" value="THIOL_PROTEASE_HIS"/>
    <property type="match status" value="1"/>
</dbReference>
<dbReference type="InterPro" id="IPR013128">
    <property type="entry name" value="Peptidase_C1A"/>
</dbReference>
<dbReference type="SMART" id="SM00848">
    <property type="entry name" value="Inhibitor_I29"/>
    <property type="match status" value="1"/>
</dbReference>
<dbReference type="InterPro" id="IPR000169">
    <property type="entry name" value="Pept_cys_AS"/>
</dbReference>
<dbReference type="InterPro" id="IPR025660">
    <property type="entry name" value="Pept_his_AS"/>
</dbReference>
<accession>A0A8J8T0C3</accession>
<dbReference type="SMART" id="SM00645">
    <property type="entry name" value="Pept_C1"/>
    <property type="match status" value="1"/>
</dbReference>
<evidence type="ECO:0000313" key="6">
    <source>
        <dbReference type="EMBL" id="TNV77479.1"/>
    </source>
</evidence>
<keyword evidence="2" id="KW-0865">Zymogen</keyword>
<organism evidence="6 7">
    <name type="scientific">Halteria grandinella</name>
    <dbReference type="NCBI Taxonomy" id="5974"/>
    <lineage>
        <taxon>Eukaryota</taxon>
        <taxon>Sar</taxon>
        <taxon>Alveolata</taxon>
        <taxon>Ciliophora</taxon>
        <taxon>Intramacronucleata</taxon>
        <taxon>Spirotrichea</taxon>
        <taxon>Stichotrichia</taxon>
        <taxon>Sporadotrichida</taxon>
        <taxon>Halteriidae</taxon>
        <taxon>Halteria</taxon>
    </lineage>
</organism>
<name>A0A8J8T0C3_HALGN</name>
<dbReference type="SUPFAM" id="SSF54001">
    <property type="entry name" value="Cysteine proteinases"/>
    <property type="match status" value="1"/>
</dbReference>
<gene>
    <name evidence="6" type="ORF">FGO68_gene6450</name>
</gene>
<evidence type="ECO:0000256" key="2">
    <source>
        <dbReference type="ARBA" id="ARBA00023145"/>
    </source>
</evidence>
<evidence type="ECO:0000256" key="1">
    <source>
        <dbReference type="ARBA" id="ARBA00008455"/>
    </source>
</evidence>
<dbReference type="InterPro" id="IPR025661">
    <property type="entry name" value="Pept_asp_AS"/>
</dbReference>
<evidence type="ECO:0000256" key="3">
    <source>
        <dbReference type="ARBA" id="ARBA00023157"/>
    </source>
</evidence>
<keyword evidence="7" id="KW-1185">Reference proteome</keyword>
<feature type="domain" description="Cathepsin propeptide inhibitor" evidence="5">
    <location>
        <begin position="43"/>
        <end position="99"/>
    </location>
</feature>
<dbReference type="InterPro" id="IPR013201">
    <property type="entry name" value="Prot_inhib_I29"/>
</dbReference>
<dbReference type="InterPro" id="IPR038765">
    <property type="entry name" value="Papain-like_cys_pep_sf"/>
</dbReference>
<dbReference type="PANTHER" id="PTHR12411">
    <property type="entry name" value="CYSTEINE PROTEASE FAMILY C1-RELATED"/>
    <property type="match status" value="1"/>
</dbReference>
<dbReference type="GO" id="GO:0008234">
    <property type="term" value="F:cysteine-type peptidase activity"/>
    <property type="evidence" value="ECO:0007669"/>
    <property type="project" value="InterPro"/>
</dbReference>
<comment type="similarity">
    <text evidence="1">Belongs to the peptidase C1 family.</text>
</comment>
<dbReference type="Proteomes" id="UP000785679">
    <property type="component" value="Unassembled WGS sequence"/>
</dbReference>
<dbReference type="OrthoDB" id="291838at2759"/>
<dbReference type="InterPro" id="IPR039417">
    <property type="entry name" value="Peptidase_C1A_papain-like"/>
</dbReference>
<dbReference type="EMBL" id="RRYP01011840">
    <property type="protein sequence ID" value="TNV77479.1"/>
    <property type="molecule type" value="Genomic_DNA"/>
</dbReference>
<evidence type="ECO:0000259" key="4">
    <source>
        <dbReference type="SMART" id="SM00645"/>
    </source>
</evidence>
<dbReference type="AlphaFoldDB" id="A0A8J8T0C3"/>
<dbReference type="PROSITE" id="PS00139">
    <property type="entry name" value="THIOL_PROTEASE_CYS"/>
    <property type="match status" value="1"/>
</dbReference>
<protein>
    <submittedName>
        <fullName evidence="6">Uncharacterized protein</fullName>
    </submittedName>
</protein>
<evidence type="ECO:0000259" key="5">
    <source>
        <dbReference type="SMART" id="SM00848"/>
    </source>
</evidence>
<sequence>MRFAPALAVVGFVAVSTVYLATSYAPKSTNFLQTASQDVDLTFINYIGKYQKSYQTLEEFLQRMEVFARNAEVINEHNSQNGGYRMGVNKFSDLTEEEMRARLGLIKRHGGRKIDGENSFIIFNTTDLPSSVDWRPTGAVTPVQDQGSCGSCYAFSAVGAIEGAYWKATNKTTDLSVQQVVDCADGEWQNQGCGGGLPDYVFDYVWDNGLQTNVTYPYTGGNGYCNDEPSDYVVTLTHYYDVTHLNPDQLKGAVSQVGPISIGVGAGNVAWFNYAGGIIDNADVCKPNLDHAVLLVGYGSESGKDYWIVKNSWGSDWGEKGYVRILISSGYGVCGVNMTPLFPTIKLLH</sequence>